<dbReference type="Gene3D" id="2.30.30.940">
    <property type="match status" value="1"/>
</dbReference>
<dbReference type="Proteomes" id="UP000509303">
    <property type="component" value="Chromosome"/>
</dbReference>
<gene>
    <name evidence="4" type="ORF">HUT08_20320</name>
</gene>
<sequence>MIGPSDGQLEYRLTGGHGCGKATTVDAVPLVAAIEARADAAGVPVASLLGSREAKRAFFRARGLIRSKGSARFTGFDAVEVAAAAGLEARDLYGEGALPARAADGQVDYHLDASERPRVWIGNGLTEFGITPGSTLPPEQFPAARRLMHGEDPRTGQTLVEPKLAIAPAAKLPAAPLARAIRRAAAERGVAPASLLGSQRKRDAFRRVESQLKRFGESHRIPASTVLKLAGAVGIDAVELYGEDTVERAMAAEAGGHLDARALLRAVQARAAEVGQEPADLFSAASMKRRYVQTVGEGERRLRDLPMDVREAVAMAKAAGLAPDAVWDAEEVKAALLEGRVQVGNFGADVTLDLAKSKSAFLAYAPEEIAAQVEGIYTSAGRESITALERWTAYAMRGHHGDGDAAETVETSGFSGWMMVHRAARPVNGAPYGDPHFHLHFTLANMVKGTDGKWSTMASGGRDLHRHTRATQSLMNARIRRELTNEFGISFRREERTGAWEIAAIPEATIKLFSKRDSQVRDLLSKLGIDYDNATTRERTAASTASKAVKTGEAVGVGDDVLRAYWQAEGRAAGDDPDTIAASAVERARAGQNPSLDELCAQIFDPKTGLTSHSKEFTHAAAIAAVLDALPYGVADAAEAELLTNSALCHAGYAVQLNPKGAQHFAHADRYTTADVVAAETLIVSEATNRLNEQVAVVSSDLVDMTLSTVEAQHGGTFAFSDEQRAVLQRLLTAGHGIDAVVGIAGAGKTTIMDTARQAWEAHGLVIAGASTAAVAAANLKAEAGIESRTLASWLAGIRSGGRGLTGVDVLVVDEAAMCDDRDIAELLTHAADTGTKVVGIGDPKQLHSPGIGGSFAAVHHVVGGLTLSQNFRQKDMVERRALELWRDDNRVEALRTFAGTGRVHALADKDATLAAMLTIWADKRAAHTDDHTAVQQLLMLAATNEIVEELNIGARALRKANGDLTGPEHAYALPGGGELTLSVGDQVLLRINDYRGKRTRGENEDVLNGFRGIVRAVDEERRVLVEWREKTADGHRDVAEWVDADYIAQGGLRLGYAITGHKSQGLTVREALVYGPGAQANALYTMMSRDKKESHLFLPLSVYETDADCARGGKALTEQEQLDRAVAGLIRDVESGTEERMILTELPDSAVPDHVRQAVSSLPSPRSPGVEASRNAATPDEEVETENRSAPVPAMGREESTLSPEPGSTANRPYAHLTASALRNAARKATVAARATSAEAESAEAAADRAEQQAAAGAGPNALALSRRQHEVAQRTVAIREVRALGSSITECTDRLHRTWARIQGLEQRLTEASCFGRLVLRGEDRAAVEADRDELLRTHEEGERELEHMSTRLHEATQQAGPASEHAAVLAEADMPQEKKTALLRRAQEKDNQAAKQIRAEAAKARNTSTGAAYRLDGLRNELAVRAKGKAPTSSDAPRHQHGRDGDPASRYPEPADAHVHQPPDGPSEPPAGPLL</sequence>
<feature type="region of interest" description="Disordered" evidence="2">
    <location>
        <begin position="1147"/>
        <end position="1213"/>
    </location>
</feature>
<dbReference type="Gene3D" id="3.40.50.300">
    <property type="entry name" value="P-loop containing nucleotide triphosphate hydrolases"/>
    <property type="match status" value="2"/>
</dbReference>
<dbReference type="Pfam" id="PF13604">
    <property type="entry name" value="AAA_30"/>
    <property type="match status" value="1"/>
</dbReference>
<feature type="region of interest" description="Disordered" evidence="2">
    <location>
        <begin position="1426"/>
        <end position="1478"/>
    </location>
</feature>
<dbReference type="InterPro" id="IPR027417">
    <property type="entry name" value="P-loop_NTPase"/>
</dbReference>
<feature type="domain" description="TrwC relaxase" evidence="3">
    <location>
        <begin position="104"/>
        <end position="569"/>
    </location>
</feature>
<dbReference type="RefSeq" id="WP_176163208.1">
    <property type="nucleotide sequence ID" value="NZ_CP054929.1"/>
</dbReference>
<evidence type="ECO:0000256" key="2">
    <source>
        <dbReference type="SAM" id="MobiDB-lite"/>
    </source>
</evidence>
<protein>
    <submittedName>
        <fullName evidence="4">AAA family ATPase</fullName>
    </submittedName>
</protein>
<keyword evidence="1" id="KW-0175">Coiled coil</keyword>
<feature type="coiled-coil region" evidence="1">
    <location>
        <begin position="1327"/>
        <end position="1361"/>
    </location>
</feature>
<accession>A0A7H8NAC4</accession>
<dbReference type="EMBL" id="CP054929">
    <property type="protein sequence ID" value="QKW51489.1"/>
    <property type="molecule type" value="Genomic_DNA"/>
</dbReference>
<dbReference type="SUPFAM" id="SSF52540">
    <property type="entry name" value="P-loop containing nucleoside triphosphate hydrolases"/>
    <property type="match status" value="2"/>
</dbReference>
<evidence type="ECO:0000313" key="5">
    <source>
        <dbReference type="Proteomes" id="UP000509303"/>
    </source>
</evidence>
<reference evidence="4 5" key="1">
    <citation type="submission" date="2020-06" db="EMBL/GenBank/DDBJ databases">
        <title>Genome mining for natural products.</title>
        <authorList>
            <person name="Zhang B."/>
            <person name="Shi J."/>
            <person name="Ge H."/>
        </authorList>
    </citation>
    <scope>NUCLEOTIDE SEQUENCE [LARGE SCALE GENOMIC DNA]</scope>
    <source>
        <strain evidence="4 5">NA00687</strain>
    </source>
</reference>
<organism evidence="4 5">
    <name type="scientific">Streptomyces buecherae</name>
    <dbReference type="NCBI Taxonomy" id="2763006"/>
    <lineage>
        <taxon>Bacteria</taxon>
        <taxon>Bacillati</taxon>
        <taxon>Actinomycetota</taxon>
        <taxon>Actinomycetes</taxon>
        <taxon>Kitasatosporales</taxon>
        <taxon>Streptomycetaceae</taxon>
        <taxon>Streptomyces</taxon>
    </lineage>
</organism>
<dbReference type="CDD" id="cd18809">
    <property type="entry name" value="SF1_C_RecD"/>
    <property type="match status" value="1"/>
</dbReference>
<dbReference type="NCBIfam" id="NF041492">
    <property type="entry name" value="MobF"/>
    <property type="match status" value="1"/>
</dbReference>
<feature type="compositionally biased region" description="Pro residues" evidence="2">
    <location>
        <begin position="1466"/>
        <end position="1478"/>
    </location>
</feature>
<dbReference type="SUPFAM" id="SSF55464">
    <property type="entry name" value="Origin of replication-binding domain, RBD-like"/>
    <property type="match status" value="1"/>
</dbReference>
<evidence type="ECO:0000256" key="1">
    <source>
        <dbReference type="SAM" id="Coils"/>
    </source>
</evidence>
<proteinExistence type="predicted"/>
<dbReference type="InterPro" id="IPR014862">
    <property type="entry name" value="TrwC"/>
</dbReference>
<dbReference type="Pfam" id="PF08751">
    <property type="entry name" value="TrwC"/>
    <property type="match status" value="1"/>
</dbReference>
<evidence type="ECO:0000313" key="4">
    <source>
        <dbReference type="EMBL" id="QKW51489.1"/>
    </source>
</evidence>
<keyword evidence="5" id="KW-1185">Reference proteome</keyword>
<feature type="compositionally biased region" description="Basic and acidic residues" evidence="2">
    <location>
        <begin position="1439"/>
        <end position="1464"/>
    </location>
</feature>
<evidence type="ECO:0000259" key="3">
    <source>
        <dbReference type="Pfam" id="PF08751"/>
    </source>
</evidence>
<name>A0A7H8NAC4_9ACTN</name>
<feature type="compositionally biased region" description="Polar residues" evidence="2">
    <location>
        <begin position="1202"/>
        <end position="1212"/>
    </location>
</feature>